<accession>A0A5B8RZ04</accession>
<protein>
    <submittedName>
        <fullName evidence="2">DUF2165 domain-containing protein</fullName>
    </submittedName>
</protein>
<reference evidence="2 3" key="1">
    <citation type="submission" date="2019-07" db="EMBL/GenBank/DDBJ databases">
        <title>Complete genome sequence of Comamonas sp. NLF 7-7 isolated from livestock.</title>
        <authorList>
            <person name="Kim D.H."/>
            <person name="Kim J.G."/>
        </authorList>
    </citation>
    <scope>NUCLEOTIDE SEQUENCE [LARGE SCALE GENOMIC DNA]</scope>
    <source>
        <strain evidence="2 3">NLF 7-7</strain>
    </source>
</reference>
<keyword evidence="3" id="KW-1185">Reference proteome</keyword>
<evidence type="ECO:0000256" key="1">
    <source>
        <dbReference type="SAM" id="Phobius"/>
    </source>
</evidence>
<dbReference type="KEGG" id="cof:FOZ74_01800"/>
<evidence type="ECO:0000313" key="3">
    <source>
        <dbReference type="Proteomes" id="UP000321199"/>
    </source>
</evidence>
<gene>
    <name evidence="2" type="ORF">FOZ74_01800</name>
</gene>
<dbReference type="InterPro" id="IPR018681">
    <property type="entry name" value="DUF2165_transmembrane"/>
</dbReference>
<feature type="transmembrane region" description="Helical" evidence="1">
    <location>
        <begin position="105"/>
        <end position="130"/>
    </location>
</feature>
<dbReference type="Proteomes" id="UP000321199">
    <property type="component" value="Chromosome"/>
</dbReference>
<evidence type="ECO:0000313" key="2">
    <source>
        <dbReference type="EMBL" id="QEA14423.1"/>
    </source>
</evidence>
<name>A0A5B8RZ04_9BURK</name>
<proteinExistence type="predicted"/>
<dbReference type="AlphaFoldDB" id="A0A5B8RZ04"/>
<sequence length="167" mass="18577">MMTRSAKVLMSATLALFAALVAFNNLTDYGANFAFVRHVLAMDTIFPGSSARWRAIDTPLLWHAAYLLIIALELLTAALLARGAWAMWRARHAGAREFTRARQWAMAGCLAGFMLWFGGFMVVGGEWFLMWQSHEWNGQASAFRFCITLLALAIFLNQPESEPEAGA</sequence>
<feature type="transmembrane region" description="Helical" evidence="1">
    <location>
        <begin position="65"/>
        <end position="85"/>
    </location>
</feature>
<keyword evidence="1" id="KW-0472">Membrane</keyword>
<keyword evidence="1" id="KW-1133">Transmembrane helix</keyword>
<organism evidence="2 3">
    <name type="scientific">Comamonas flocculans</name>
    <dbReference type="NCBI Taxonomy" id="2597701"/>
    <lineage>
        <taxon>Bacteria</taxon>
        <taxon>Pseudomonadati</taxon>
        <taxon>Pseudomonadota</taxon>
        <taxon>Betaproteobacteria</taxon>
        <taxon>Burkholderiales</taxon>
        <taxon>Comamonadaceae</taxon>
        <taxon>Comamonas</taxon>
    </lineage>
</organism>
<dbReference type="OrthoDB" id="7618855at2"/>
<dbReference type="Pfam" id="PF09933">
    <property type="entry name" value="DUF2165"/>
    <property type="match status" value="1"/>
</dbReference>
<dbReference type="EMBL" id="CP042344">
    <property type="protein sequence ID" value="QEA14423.1"/>
    <property type="molecule type" value="Genomic_DNA"/>
</dbReference>
<keyword evidence="1" id="KW-0812">Transmembrane</keyword>